<reference evidence="2" key="1">
    <citation type="submission" date="2022-01" db="EMBL/GenBank/DDBJ databases">
        <title>Whole genome-based taxonomy of the Shewanellaceae.</title>
        <authorList>
            <person name="Martin-Rodriguez A.J."/>
        </authorList>
    </citation>
    <scope>NUCLEOTIDE SEQUENCE</scope>
    <source>
        <strain evidence="2">KCTC 23973</strain>
    </source>
</reference>
<feature type="signal peptide" evidence="1">
    <location>
        <begin position="1"/>
        <end position="22"/>
    </location>
</feature>
<accession>A0A9X1ZDX6</accession>
<comment type="caution">
    <text evidence="2">The sequence shown here is derived from an EMBL/GenBank/DDBJ whole genome shotgun (WGS) entry which is preliminary data.</text>
</comment>
<dbReference type="EMBL" id="JAKILB010000003">
    <property type="protein sequence ID" value="MCL1138052.1"/>
    <property type="molecule type" value="Genomic_DNA"/>
</dbReference>
<evidence type="ECO:0000313" key="2">
    <source>
        <dbReference type="EMBL" id="MCL1138052.1"/>
    </source>
</evidence>
<evidence type="ECO:0000256" key="1">
    <source>
        <dbReference type="SAM" id="SignalP"/>
    </source>
</evidence>
<feature type="chain" id="PRO_5040770197" evidence="1">
    <location>
        <begin position="23"/>
        <end position="205"/>
    </location>
</feature>
<dbReference type="RefSeq" id="WP_248949151.1">
    <property type="nucleotide sequence ID" value="NZ_JAKILB010000003.1"/>
</dbReference>
<dbReference type="Proteomes" id="UP001139293">
    <property type="component" value="Unassembled WGS sequence"/>
</dbReference>
<organism evidence="2 3">
    <name type="scientific">Shewanella pneumatophori</name>
    <dbReference type="NCBI Taxonomy" id="314092"/>
    <lineage>
        <taxon>Bacteria</taxon>
        <taxon>Pseudomonadati</taxon>
        <taxon>Pseudomonadota</taxon>
        <taxon>Gammaproteobacteria</taxon>
        <taxon>Alteromonadales</taxon>
        <taxon>Shewanellaceae</taxon>
        <taxon>Shewanella</taxon>
    </lineage>
</organism>
<dbReference type="AlphaFoldDB" id="A0A9X1ZDX6"/>
<keyword evidence="1" id="KW-0732">Signal</keyword>
<sequence length="205" mass="22650">MPKLSCYLPILLLALLSGCSQTFERQTCVALAAGVNYCLAPINQQVLGNDQQALSAMQKASIQTENSQHELLSQLELSQQQLTLVGLAPLGQALFTLNYDGQSLISEQSQLLGEQFKAEYLLAIMQLIYWPDNSINQHLEGATISHYSCDAALCRGLFFAKKDLNEIATSQQPFVSIRYSNLAQWQAEVKLKIPAADFQLNISPL</sequence>
<gene>
    <name evidence="2" type="ORF">L2740_05765</name>
</gene>
<dbReference type="Pfam" id="PF11659">
    <property type="entry name" value="DUF3261"/>
    <property type="match status" value="1"/>
</dbReference>
<name>A0A9X1ZDX6_9GAMM</name>
<protein>
    <submittedName>
        <fullName evidence="2">DUF3261 domain-containing protein</fullName>
    </submittedName>
</protein>
<keyword evidence="3" id="KW-1185">Reference proteome</keyword>
<dbReference type="PROSITE" id="PS51257">
    <property type="entry name" value="PROKAR_LIPOPROTEIN"/>
    <property type="match status" value="1"/>
</dbReference>
<evidence type="ECO:0000313" key="3">
    <source>
        <dbReference type="Proteomes" id="UP001139293"/>
    </source>
</evidence>
<dbReference type="InterPro" id="IPR021675">
    <property type="entry name" value="DUF3261"/>
</dbReference>
<proteinExistence type="predicted"/>